<keyword evidence="3 5" id="KW-1133">Transmembrane helix</keyword>
<gene>
    <name evidence="7" type="ORF">SDC9_111920</name>
</gene>
<dbReference type="EMBL" id="VSSQ01020288">
    <property type="protein sequence ID" value="MPM65028.1"/>
    <property type="molecule type" value="Genomic_DNA"/>
</dbReference>
<evidence type="ECO:0000313" key="7">
    <source>
        <dbReference type="EMBL" id="MPM65028.1"/>
    </source>
</evidence>
<dbReference type="GO" id="GO:0016020">
    <property type="term" value="C:membrane"/>
    <property type="evidence" value="ECO:0007669"/>
    <property type="project" value="UniProtKB-SubCell"/>
</dbReference>
<evidence type="ECO:0000256" key="1">
    <source>
        <dbReference type="ARBA" id="ARBA00004141"/>
    </source>
</evidence>
<feature type="transmembrane region" description="Helical" evidence="5">
    <location>
        <begin position="131"/>
        <end position="151"/>
    </location>
</feature>
<organism evidence="7">
    <name type="scientific">bioreactor metagenome</name>
    <dbReference type="NCBI Taxonomy" id="1076179"/>
    <lineage>
        <taxon>unclassified sequences</taxon>
        <taxon>metagenomes</taxon>
        <taxon>ecological metagenomes</taxon>
    </lineage>
</organism>
<keyword evidence="4 5" id="KW-0472">Membrane</keyword>
<evidence type="ECO:0000256" key="2">
    <source>
        <dbReference type="ARBA" id="ARBA00022692"/>
    </source>
</evidence>
<feature type="transmembrane region" description="Helical" evidence="5">
    <location>
        <begin position="82"/>
        <end position="100"/>
    </location>
</feature>
<comment type="caution">
    <text evidence="7">The sequence shown here is derived from an EMBL/GenBank/DDBJ whole genome shotgun (WGS) entry which is preliminary data.</text>
</comment>
<sequence length="159" mass="17860">MKNKIFVAFVIDLAIAVILALLVYMILNCLNVKVISPMICYIAWVVLICKDCFSGVSVGKRLVGIQVVTSNNMQIASPVKCLIRNLFYFLTYIDILVMFFNSKNMRLGDRVAHTEVTLRDKTLQKVKFSKAVVAIGYVLVGLIIVEIILYFRASSFGLL</sequence>
<proteinExistence type="predicted"/>
<accession>A0A645BIW6</accession>
<evidence type="ECO:0000259" key="6">
    <source>
        <dbReference type="Pfam" id="PF06271"/>
    </source>
</evidence>
<evidence type="ECO:0000256" key="5">
    <source>
        <dbReference type="SAM" id="Phobius"/>
    </source>
</evidence>
<dbReference type="AlphaFoldDB" id="A0A645BIW6"/>
<evidence type="ECO:0000256" key="3">
    <source>
        <dbReference type="ARBA" id="ARBA00022989"/>
    </source>
</evidence>
<reference evidence="7" key="1">
    <citation type="submission" date="2019-08" db="EMBL/GenBank/DDBJ databases">
        <authorList>
            <person name="Kucharzyk K."/>
            <person name="Murdoch R.W."/>
            <person name="Higgins S."/>
            <person name="Loffler F."/>
        </authorList>
    </citation>
    <scope>NUCLEOTIDE SEQUENCE</scope>
</reference>
<evidence type="ECO:0000256" key="4">
    <source>
        <dbReference type="ARBA" id="ARBA00023136"/>
    </source>
</evidence>
<dbReference type="Pfam" id="PF06271">
    <property type="entry name" value="RDD"/>
    <property type="match status" value="1"/>
</dbReference>
<feature type="domain" description="RDD" evidence="6">
    <location>
        <begin position="6"/>
        <end position="112"/>
    </location>
</feature>
<keyword evidence="2 5" id="KW-0812">Transmembrane</keyword>
<dbReference type="InterPro" id="IPR010432">
    <property type="entry name" value="RDD"/>
</dbReference>
<feature type="transmembrane region" description="Helical" evidence="5">
    <location>
        <begin position="6"/>
        <end position="27"/>
    </location>
</feature>
<name>A0A645BIW6_9ZZZZ</name>
<comment type="subcellular location">
    <subcellularLocation>
        <location evidence="1">Membrane</location>
        <topology evidence="1">Multi-pass membrane protein</topology>
    </subcellularLocation>
</comment>
<protein>
    <recommendedName>
        <fullName evidence="6">RDD domain-containing protein</fullName>
    </recommendedName>
</protein>